<dbReference type="AlphaFoldDB" id="A0A423JM04"/>
<proteinExistence type="predicted"/>
<comment type="caution">
    <text evidence="2">The sequence shown here is derived from an EMBL/GenBank/DDBJ whole genome shotgun (WGS) entry which is preliminary data.</text>
</comment>
<feature type="domain" description="Methyltransferase type 11" evidence="1">
    <location>
        <begin position="50"/>
        <end position="143"/>
    </location>
</feature>
<gene>
    <name evidence="2" type="ORF">BK664_15290</name>
</gene>
<dbReference type="RefSeq" id="WP_123366465.1">
    <property type="nucleotide sequence ID" value="NZ_MOBO01000012.1"/>
</dbReference>
<keyword evidence="2" id="KW-0489">Methyltransferase</keyword>
<protein>
    <submittedName>
        <fullName evidence="2">SAM-dependent methyltransferase</fullName>
    </submittedName>
</protein>
<evidence type="ECO:0000259" key="1">
    <source>
        <dbReference type="Pfam" id="PF08241"/>
    </source>
</evidence>
<keyword evidence="2" id="KW-0808">Transferase</keyword>
<dbReference type="Proteomes" id="UP000286351">
    <property type="component" value="Unassembled WGS sequence"/>
</dbReference>
<dbReference type="Pfam" id="PF08241">
    <property type="entry name" value="Methyltransf_11"/>
    <property type="match status" value="1"/>
</dbReference>
<dbReference type="InterPro" id="IPR013216">
    <property type="entry name" value="Methyltransf_11"/>
</dbReference>
<organism evidence="2 3">
    <name type="scientific">Pseudomonas brassicacearum</name>
    <dbReference type="NCBI Taxonomy" id="930166"/>
    <lineage>
        <taxon>Bacteria</taxon>
        <taxon>Pseudomonadati</taxon>
        <taxon>Pseudomonadota</taxon>
        <taxon>Gammaproteobacteria</taxon>
        <taxon>Pseudomonadales</taxon>
        <taxon>Pseudomonadaceae</taxon>
        <taxon>Pseudomonas</taxon>
    </lineage>
</organism>
<reference evidence="2 3" key="1">
    <citation type="submission" date="2016-10" db="EMBL/GenBank/DDBJ databases">
        <title>Comparative genome analysis of multiple Pseudomonas spp. focuses on biocontrol and plant growth promoting traits.</title>
        <authorList>
            <person name="Tao X.-Y."/>
            <person name="Taylor C.G."/>
        </authorList>
    </citation>
    <scope>NUCLEOTIDE SEQUENCE [LARGE SCALE GENOMIC DNA]</scope>
    <source>
        <strain evidence="2 3">38D4</strain>
    </source>
</reference>
<dbReference type="PANTHER" id="PTHR43591">
    <property type="entry name" value="METHYLTRANSFERASE"/>
    <property type="match status" value="1"/>
</dbReference>
<dbReference type="Gene3D" id="3.40.50.150">
    <property type="entry name" value="Vaccinia Virus protein VP39"/>
    <property type="match status" value="1"/>
</dbReference>
<dbReference type="PANTHER" id="PTHR43591:SF24">
    <property type="entry name" value="2-METHOXY-6-POLYPRENYL-1,4-BENZOQUINOL METHYLASE, MITOCHONDRIAL"/>
    <property type="match status" value="1"/>
</dbReference>
<evidence type="ECO:0000313" key="3">
    <source>
        <dbReference type="Proteomes" id="UP000286351"/>
    </source>
</evidence>
<name>A0A423JM04_9PSED</name>
<accession>A0A423JM04</accession>
<dbReference type="GO" id="GO:0032259">
    <property type="term" value="P:methylation"/>
    <property type="evidence" value="ECO:0007669"/>
    <property type="project" value="UniProtKB-KW"/>
</dbReference>
<dbReference type="InterPro" id="IPR029063">
    <property type="entry name" value="SAM-dependent_MTases_sf"/>
</dbReference>
<evidence type="ECO:0000313" key="2">
    <source>
        <dbReference type="EMBL" id="RON38689.1"/>
    </source>
</evidence>
<dbReference type="SUPFAM" id="SSF53335">
    <property type="entry name" value="S-adenosyl-L-methionine-dependent methyltransferases"/>
    <property type="match status" value="1"/>
</dbReference>
<dbReference type="EMBL" id="MOBO01000012">
    <property type="protein sequence ID" value="RON38689.1"/>
    <property type="molecule type" value="Genomic_DNA"/>
</dbReference>
<sequence>MSTPIDLSALKNRQMASWASGDYAVIGTTLQIVGEQLAEACDLLCDERVLDVAAGNGNATLAAARRGCHVTSTDYVATLLERGEDRARAERLEVTFQVADAEALPFEDASFDVVLSTFGVMFTPDQPKAAAELARVCRPGGRIGLANWTPEGFVGQMFKTLGRHLPPPPPGAQPPSQWGTEAWLHSQFDESNFLVQVTRKTFNFRYRSAAHFIDTFRTWYGPVHKAFAALPPEGAKALENDMTELINRMNRAGEKSLVVPSEYLEVVITRR</sequence>
<dbReference type="CDD" id="cd02440">
    <property type="entry name" value="AdoMet_MTases"/>
    <property type="match status" value="1"/>
</dbReference>
<dbReference type="GO" id="GO:0008757">
    <property type="term" value="F:S-adenosylmethionine-dependent methyltransferase activity"/>
    <property type="evidence" value="ECO:0007669"/>
    <property type="project" value="InterPro"/>
</dbReference>